<feature type="region of interest" description="Disordered" evidence="1">
    <location>
        <begin position="244"/>
        <end position="265"/>
    </location>
</feature>
<feature type="region of interest" description="Disordered" evidence="1">
    <location>
        <begin position="384"/>
        <end position="404"/>
    </location>
</feature>
<dbReference type="Proteomes" id="UP000650533">
    <property type="component" value="Chromosome 6"/>
</dbReference>
<dbReference type="KEGG" id="rsx:RhiXN_05675"/>
<feature type="region of interest" description="Disordered" evidence="1">
    <location>
        <begin position="416"/>
        <end position="440"/>
    </location>
</feature>
<feature type="region of interest" description="Disordered" evidence="1">
    <location>
        <begin position="343"/>
        <end position="362"/>
    </location>
</feature>
<feature type="compositionally biased region" description="Polar residues" evidence="1">
    <location>
        <begin position="256"/>
        <end position="265"/>
    </location>
</feature>
<proteinExistence type="predicted"/>
<evidence type="ECO:0000313" key="3">
    <source>
        <dbReference type="Proteomes" id="UP000650533"/>
    </source>
</evidence>
<name>A0A8H8NV83_9AGAM</name>
<feature type="compositionally biased region" description="Polar residues" evidence="1">
    <location>
        <begin position="343"/>
        <end position="359"/>
    </location>
</feature>
<dbReference type="EMBL" id="CP059663">
    <property type="protein sequence ID" value="QRW20686.1"/>
    <property type="molecule type" value="Genomic_DNA"/>
</dbReference>
<dbReference type="AlphaFoldDB" id="A0A8H8NV83"/>
<reference evidence="2" key="1">
    <citation type="submission" date="2020-05" db="EMBL/GenBank/DDBJ databases">
        <title>Evolutionary and genomic comparisons of hybrid uninucleate and nonhybrid Rhizoctonia fungi.</title>
        <authorList>
            <person name="Li C."/>
            <person name="Chen X."/>
        </authorList>
    </citation>
    <scope>NUCLEOTIDE SEQUENCE</scope>
    <source>
        <strain evidence="2">AG-1 IA</strain>
    </source>
</reference>
<feature type="region of interest" description="Disordered" evidence="1">
    <location>
        <begin position="283"/>
        <end position="307"/>
    </location>
</feature>
<evidence type="ECO:0000256" key="1">
    <source>
        <dbReference type="SAM" id="MobiDB-lite"/>
    </source>
</evidence>
<organism evidence="2 3">
    <name type="scientific">Rhizoctonia solani</name>
    <dbReference type="NCBI Taxonomy" id="456999"/>
    <lineage>
        <taxon>Eukaryota</taxon>
        <taxon>Fungi</taxon>
        <taxon>Dikarya</taxon>
        <taxon>Basidiomycota</taxon>
        <taxon>Agaricomycotina</taxon>
        <taxon>Agaricomycetes</taxon>
        <taxon>Cantharellales</taxon>
        <taxon>Ceratobasidiaceae</taxon>
        <taxon>Rhizoctonia</taxon>
    </lineage>
</organism>
<evidence type="ECO:0000313" key="2">
    <source>
        <dbReference type="EMBL" id="QRW20686.1"/>
    </source>
</evidence>
<dbReference type="RefSeq" id="XP_043180923.1">
    <property type="nucleotide sequence ID" value="XM_043325491.1"/>
</dbReference>
<protein>
    <submittedName>
        <fullName evidence="2">Uncharacterized protein</fullName>
    </submittedName>
</protein>
<sequence length="440" mass="47551">MPPSARLAHIQQLVSASTSTVQASLSSPNSTLPPSITLERHLSPQSQSNLQGKYLKQSQRSQTPSKKGALLVALNAQQRQTLARAQRGQACNAQKAACKAAQGLESGYESLPDQTQAKHTHNSQDLTNQEETLADSPTLQQVIRLYATAQLLRKLDHPLDLPTHLPRLPPPLVHGSLTVISSLQPVATGLGHHITHPAITKSKYIKLPFYDMTIADQIYPGQMTRSINANQSRAKRPWIKHALSNTKTNVPKAKDNQSFLAPTSAQPPWQSCSSIFITLSPFASPHSSRPPSPLSQQDPQVPPEDTQMVPEDLEVDQVNIQTIPKTSTQHPVLDIAGPTTRTLSQASPVSLGTPTSDPPRTQVGPRMQTTLNEQDSPITTTTANRLQSSTQAPPSQHARVTQVQPATNRCCWMSQPAPPTGTQPEPINVADGLPPTCGSV</sequence>
<dbReference type="GeneID" id="67027954"/>
<gene>
    <name evidence="2" type="ORF">RhiXN_05675</name>
</gene>
<accession>A0A8H8NV83</accession>